<reference evidence="1" key="1">
    <citation type="submission" date="2023-03" db="EMBL/GenBank/DDBJ databases">
        <title>Massive genome expansion in bonnet fungi (Mycena s.s.) driven by repeated elements and novel gene families across ecological guilds.</title>
        <authorList>
            <consortium name="Lawrence Berkeley National Laboratory"/>
            <person name="Harder C.B."/>
            <person name="Miyauchi S."/>
            <person name="Viragh M."/>
            <person name="Kuo A."/>
            <person name="Thoen E."/>
            <person name="Andreopoulos B."/>
            <person name="Lu D."/>
            <person name="Skrede I."/>
            <person name="Drula E."/>
            <person name="Henrissat B."/>
            <person name="Morin E."/>
            <person name="Kohler A."/>
            <person name="Barry K."/>
            <person name="LaButti K."/>
            <person name="Morin E."/>
            <person name="Salamov A."/>
            <person name="Lipzen A."/>
            <person name="Mereny Z."/>
            <person name="Hegedus B."/>
            <person name="Baldrian P."/>
            <person name="Stursova M."/>
            <person name="Weitz H."/>
            <person name="Taylor A."/>
            <person name="Grigoriev I.V."/>
            <person name="Nagy L.G."/>
            <person name="Martin F."/>
            <person name="Kauserud H."/>
        </authorList>
    </citation>
    <scope>NUCLEOTIDE SEQUENCE</scope>
    <source>
        <strain evidence="1">9144</strain>
    </source>
</reference>
<dbReference type="EMBL" id="JARJCW010000098">
    <property type="protein sequence ID" value="KAJ7194420.1"/>
    <property type="molecule type" value="Genomic_DNA"/>
</dbReference>
<dbReference type="SUPFAM" id="SSF52047">
    <property type="entry name" value="RNI-like"/>
    <property type="match status" value="1"/>
</dbReference>
<accession>A0AAD6V0Q4</accession>
<dbReference type="Gene3D" id="3.80.10.10">
    <property type="entry name" value="Ribonuclease Inhibitor"/>
    <property type="match status" value="1"/>
</dbReference>
<dbReference type="InterPro" id="IPR032675">
    <property type="entry name" value="LRR_dom_sf"/>
</dbReference>
<comment type="caution">
    <text evidence="1">The sequence shown here is derived from an EMBL/GenBank/DDBJ whole genome shotgun (WGS) entry which is preliminary data.</text>
</comment>
<protein>
    <recommendedName>
        <fullName evidence="3">F-box domain-containing protein</fullName>
    </recommendedName>
</protein>
<dbReference type="AlphaFoldDB" id="A0AAD6V0Q4"/>
<name>A0AAD6V0Q4_9AGAR</name>
<proteinExistence type="predicted"/>
<evidence type="ECO:0000313" key="1">
    <source>
        <dbReference type="EMBL" id="KAJ7194420.1"/>
    </source>
</evidence>
<keyword evidence="2" id="KW-1185">Reference proteome</keyword>
<organism evidence="1 2">
    <name type="scientific">Mycena pura</name>
    <dbReference type="NCBI Taxonomy" id="153505"/>
    <lineage>
        <taxon>Eukaryota</taxon>
        <taxon>Fungi</taxon>
        <taxon>Dikarya</taxon>
        <taxon>Basidiomycota</taxon>
        <taxon>Agaricomycotina</taxon>
        <taxon>Agaricomycetes</taxon>
        <taxon>Agaricomycetidae</taxon>
        <taxon>Agaricales</taxon>
        <taxon>Marasmiineae</taxon>
        <taxon>Mycenaceae</taxon>
        <taxon>Mycena</taxon>
    </lineage>
</organism>
<evidence type="ECO:0008006" key="3">
    <source>
        <dbReference type="Google" id="ProtNLM"/>
    </source>
</evidence>
<sequence length="297" mass="32844">MELAGNRTNFPSLRQLALVQYAPSSPERHPILGFSHAPLLQELKIHNPPGSLKLDFYPLLTTLDIQYIPAATLSILQQHPQLLHVTACLEDDISSGPATIAPSLQSLILVGFSSNILEFLTLPGLRRLEIDKANNVFPSCPEFLRRSACPLDHLAIYSKHGGDELADCLAAMPTITSLHIDARHDDMFLITRTLTATPLLVPRLATLVLRKPELQDYLSLVNLLCTRFAQGLASVEVRVDYFFNGGSWFPRVDCLVELNGLISGGVDVELRCDGEYWNGGEHSARLIKPKDPCETFP</sequence>
<evidence type="ECO:0000313" key="2">
    <source>
        <dbReference type="Proteomes" id="UP001219525"/>
    </source>
</evidence>
<gene>
    <name evidence="1" type="ORF">GGX14DRAFT_576366</name>
</gene>
<dbReference type="Proteomes" id="UP001219525">
    <property type="component" value="Unassembled WGS sequence"/>
</dbReference>